<feature type="signal peptide" evidence="1">
    <location>
        <begin position="1"/>
        <end position="16"/>
    </location>
</feature>
<sequence length="197" mass="23223">MNTFLLALIILGVAECGRHEMKKLPRFPEPPFLKNMTREAKREYHDILRKRNETIATQKQQVLAWAKNHGIEAQVREFDAELNQLKAQQRENVTALLAELPQAYQRLNEIKDNENQTPIQLKEALDKFQNSNKMVYEVLMFASGRFPPRIRPQGPRRPWSKWRRGEATHTLVSLLIRWSIWLTQPLWPKSFILSKDI</sequence>
<protein>
    <recommendedName>
        <fullName evidence="2">SXP/RAL-2 family protein Ani s 5-like cation-binding domain-containing protein</fullName>
    </recommendedName>
</protein>
<dbReference type="InterPro" id="IPR003677">
    <property type="entry name" value="ANIS5_cation-bd"/>
</dbReference>
<feature type="domain" description="SXP/RAL-2 family protein Ani s 5-like cation-binding" evidence="2">
    <location>
        <begin position="39"/>
        <end position="143"/>
    </location>
</feature>
<dbReference type="Proteomes" id="UP000252519">
    <property type="component" value="Unassembled WGS sequence"/>
</dbReference>
<dbReference type="AlphaFoldDB" id="A0A368GAM2"/>
<comment type="caution">
    <text evidence="3">The sequence shown here is derived from an EMBL/GenBank/DDBJ whole genome shotgun (WGS) entry which is preliminary data.</text>
</comment>
<feature type="chain" id="PRO_5016926006" description="SXP/RAL-2 family protein Ani s 5-like cation-binding domain-containing protein" evidence="1">
    <location>
        <begin position="17"/>
        <end position="197"/>
    </location>
</feature>
<evidence type="ECO:0000256" key="1">
    <source>
        <dbReference type="SAM" id="SignalP"/>
    </source>
</evidence>
<evidence type="ECO:0000313" key="4">
    <source>
        <dbReference type="Proteomes" id="UP000252519"/>
    </source>
</evidence>
<evidence type="ECO:0000313" key="3">
    <source>
        <dbReference type="EMBL" id="RCN41474.1"/>
    </source>
</evidence>
<dbReference type="PANTHER" id="PTHR21593:SF36">
    <property type="entry name" value="DUF148 DOMAIN-CONTAINING PROTEIN-RELATED"/>
    <property type="match status" value="1"/>
</dbReference>
<dbReference type="PANTHER" id="PTHR21593">
    <property type="entry name" value="PRION-LIKE- Q/N-RICH -DOMAIN-BEARING PROTEIN PROTEIN"/>
    <property type="match status" value="1"/>
</dbReference>
<name>A0A368GAM2_ANCCA</name>
<dbReference type="Pfam" id="PF02520">
    <property type="entry name" value="ANIS5_cation-bd"/>
    <property type="match status" value="1"/>
</dbReference>
<gene>
    <name evidence="3" type="ORF">ANCCAN_12583</name>
</gene>
<proteinExistence type="predicted"/>
<accession>A0A368GAM2</accession>
<reference evidence="3 4" key="1">
    <citation type="submission" date="2014-10" db="EMBL/GenBank/DDBJ databases">
        <title>Draft genome of the hookworm Ancylostoma caninum.</title>
        <authorList>
            <person name="Mitreva M."/>
        </authorList>
    </citation>
    <scope>NUCLEOTIDE SEQUENCE [LARGE SCALE GENOMIC DNA]</scope>
    <source>
        <strain evidence="3 4">Baltimore</strain>
    </source>
</reference>
<dbReference type="InterPro" id="IPR052823">
    <property type="entry name" value="SXP/RAL-2_related"/>
</dbReference>
<keyword evidence="4" id="KW-1185">Reference proteome</keyword>
<keyword evidence="1" id="KW-0732">Signal</keyword>
<dbReference type="STRING" id="29170.A0A368GAM2"/>
<organism evidence="3 4">
    <name type="scientific">Ancylostoma caninum</name>
    <name type="common">Dog hookworm</name>
    <dbReference type="NCBI Taxonomy" id="29170"/>
    <lineage>
        <taxon>Eukaryota</taxon>
        <taxon>Metazoa</taxon>
        <taxon>Ecdysozoa</taxon>
        <taxon>Nematoda</taxon>
        <taxon>Chromadorea</taxon>
        <taxon>Rhabditida</taxon>
        <taxon>Rhabditina</taxon>
        <taxon>Rhabditomorpha</taxon>
        <taxon>Strongyloidea</taxon>
        <taxon>Ancylostomatidae</taxon>
        <taxon>Ancylostomatinae</taxon>
        <taxon>Ancylostoma</taxon>
    </lineage>
</organism>
<dbReference type="EMBL" id="JOJR01000235">
    <property type="protein sequence ID" value="RCN41474.1"/>
    <property type="molecule type" value="Genomic_DNA"/>
</dbReference>
<evidence type="ECO:0000259" key="2">
    <source>
        <dbReference type="Pfam" id="PF02520"/>
    </source>
</evidence>
<dbReference type="OrthoDB" id="5845888at2759"/>